<feature type="transmembrane region" description="Helical" evidence="1">
    <location>
        <begin position="274"/>
        <end position="299"/>
    </location>
</feature>
<proteinExistence type="predicted"/>
<sequence>MKNLASLIKIALALTIFIVLQSMFILNPAYADEKESIIQEIPSGRNDIGVPEGQKGIFNKNMENATIDEEQLNQELNKEINNTPTQTREIETGSEGFYKAYKKEIDNLVNQYEKRYGKDSAKLYLERVKQLDYQKGTFDCGRFDVGCHVDSWILSMGKQTIEYALSPLSKLAIKPSEILDDAVLTKFKDSFDRLPQTLLGLILIFQILKMIVVRFTDVSDVPQVLNEKLAKTVIAAALLFTYTHFFKLLLDIQYGFNAPIFYQLTGTGNLKTDIMAAFLLAPNSAMMVIFLIIYALVILAMFLMMVYSFCLIAVLFVVGPLAIVTLPNDTYNLFNLWLKTYVSRALTLFIQGLCVVLSISFLTNFDNILSLSKQPFVFAASIGFLIVGLMTPTLLQHFGSSSGSGRMVISTIRTISQVRK</sequence>
<keyword evidence="1" id="KW-0812">Transmembrane</keyword>
<gene>
    <name evidence="2" type="ORF">DS031_17835</name>
</gene>
<organism evidence="2 3">
    <name type="scientific">Bacillus taeanensis</name>
    <dbReference type="NCBI Taxonomy" id="273032"/>
    <lineage>
        <taxon>Bacteria</taxon>
        <taxon>Bacillati</taxon>
        <taxon>Bacillota</taxon>
        <taxon>Bacilli</taxon>
        <taxon>Bacillales</taxon>
        <taxon>Bacillaceae</taxon>
        <taxon>Bacillus</taxon>
    </lineage>
</organism>
<protein>
    <recommendedName>
        <fullName evidence="4">Conjugal transfer protein TraL</fullName>
    </recommendedName>
</protein>
<evidence type="ECO:0000313" key="3">
    <source>
        <dbReference type="Proteomes" id="UP000253314"/>
    </source>
</evidence>
<evidence type="ECO:0000313" key="2">
    <source>
        <dbReference type="EMBL" id="RBW68237.1"/>
    </source>
</evidence>
<keyword evidence="1" id="KW-0472">Membrane</keyword>
<feature type="transmembrane region" description="Helical" evidence="1">
    <location>
        <begin position="194"/>
        <end position="212"/>
    </location>
</feature>
<feature type="transmembrane region" description="Helical" evidence="1">
    <location>
        <begin position="306"/>
        <end position="326"/>
    </location>
</feature>
<evidence type="ECO:0008006" key="4">
    <source>
        <dbReference type="Google" id="ProtNLM"/>
    </source>
</evidence>
<evidence type="ECO:0000256" key="1">
    <source>
        <dbReference type="SAM" id="Phobius"/>
    </source>
</evidence>
<keyword evidence="1" id="KW-1133">Transmembrane helix</keyword>
<keyword evidence="3" id="KW-1185">Reference proteome</keyword>
<dbReference type="RefSeq" id="WP_113807414.1">
    <property type="nucleotide sequence ID" value="NZ_QOCW01000023.1"/>
</dbReference>
<feature type="transmembrane region" description="Helical" evidence="1">
    <location>
        <begin position="376"/>
        <end position="395"/>
    </location>
</feature>
<dbReference type="Pfam" id="PF19597">
    <property type="entry name" value="TrbL_4"/>
    <property type="match status" value="1"/>
</dbReference>
<dbReference type="OrthoDB" id="2971760at2"/>
<accession>A0A366XQN1</accession>
<reference evidence="2 3" key="1">
    <citation type="submission" date="2018-07" db="EMBL/GenBank/DDBJ databases">
        <title>Lottiidibacillus patelloidae gen. nov., sp. nov., isolated from the intestinal tract of a marine limpet and the reclassification of B. taeanensis BH030017T, B. algicola KMM 3737T and B. hwajinpoensis SW-72T as genus Lottiidibacillus.</title>
        <authorList>
            <person name="Liu R."/>
            <person name="Huang Z."/>
        </authorList>
    </citation>
    <scope>NUCLEOTIDE SEQUENCE [LARGE SCALE GENOMIC DNA]</scope>
    <source>
        <strain evidence="2 3">BH030017</strain>
    </source>
</reference>
<dbReference type="InterPro" id="IPR046084">
    <property type="entry name" value="TrbL_4"/>
</dbReference>
<comment type="caution">
    <text evidence="2">The sequence shown here is derived from an EMBL/GenBank/DDBJ whole genome shotgun (WGS) entry which is preliminary data.</text>
</comment>
<name>A0A366XQN1_9BACI</name>
<dbReference type="AlphaFoldDB" id="A0A366XQN1"/>
<dbReference type="EMBL" id="QOCW01000023">
    <property type="protein sequence ID" value="RBW68237.1"/>
    <property type="molecule type" value="Genomic_DNA"/>
</dbReference>
<dbReference type="Proteomes" id="UP000253314">
    <property type="component" value="Unassembled WGS sequence"/>
</dbReference>
<feature type="transmembrane region" description="Helical" evidence="1">
    <location>
        <begin position="233"/>
        <end position="254"/>
    </location>
</feature>
<feature type="transmembrane region" description="Helical" evidence="1">
    <location>
        <begin position="346"/>
        <end position="364"/>
    </location>
</feature>